<dbReference type="InterPro" id="IPR005532">
    <property type="entry name" value="SUMF_dom"/>
</dbReference>
<comment type="caution">
    <text evidence="2">The sequence shown here is derived from an EMBL/GenBank/DDBJ whole genome shotgun (WGS) entry which is preliminary data.</text>
</comment>
<dbReference type="AlphaFoldDB" id="A0A1F5VVK1"/>
<dbReference type="InterPro" id="IPR016187">
    <property type="entry name" value="CTDL_fold"/>
</dbReference>
<dbReference type="Pfam" id="PF03781">
    <property type="entry name" value="FGE-sulfatase"/>
    <property type="match status" value="1"/>
</dbReference>
<gene>
    <name evidence="2" type="ORF">A2Y62_15795</name>
</gene>
<name>A0A1F5VVK1_9BACT</name>
<dbReference type="EMBL" id="MFGW01000053">
    <property type="protein sequence ID" value="OGF67420.1"/>
    <property type="molecule type" value="Genomic_DNA"/>
</dbReference>
<evidence type="ECO:0000313" key="2">
    <source>
        <dbReference type="EMBL" id="OGF67420.1"/>
    </source>
</evidence>
<sequence>MNLPKIILSLLFIFLTQAEILQQKENQELAAQNEILFKHLKQTHNLTDEQIIKIKAIFTQSSYISQGNPIITKHPVTEEKCKAMLQENYISYENPRFEKICGNKYMAPLYDPETKVEEEASVCIDQFEFPNIPCSYPVVWVRANEAVILCEILGKRMCDAHEWEGACNGNLLEPDYQFDLATEKDPNTAIKLMRQFHDKKWGKNKKWGYGNKYRKGACATGSYKNEKCQGGDWSRCGSNTYPSGYFPKCKSALEVYDMHGNAAEHMNLPLAESQMSSKGSKQLGYTEMKGSWFVFDTYYAHEDWCRWRAPFWHGSKVMDKNSHHNYHLGFRCCKTINPQKKEQGGGFPALYQLLPYFFTRCRQN</sequence>
<reference evidence="2 3" key="1">
    <citation type="journal article" date="2016" name="Nat. Commun.">
        <title>Thousands of microbial genomes shed light on interconnected biogeochemical processes in an aquifer system.</title>
        <authorList>
            <person name="Anantharaman K."/>
            <person name="Brown C.T."/>
            <person name="Hug L.A."/>
            <person name="Sharon I."/>
            <person name="Castelle C.J."/>
            <person name="Probst A.J."/>
            <person name="Thomas B.C."/>
            <person name="Singh A."/>
            <person name="Wilkins M.J."/>
            <person name="Karaoz U."/>
            <person name="Brodie E.L."/>
            <person name="Williams K.H."/>
            <person name="Hubbard S.S."/>
            <person name="Banfield J.F."/>
        </authorList>
    </citation>
    <scope>NUCLEOTIDE SEQUENCE [LARGE SCALE GENOMIC DNA]</scope>
</reference>
<protein>
    <recommendedName>
        <fullName evidence="1">Sulfatase-modifying factor enzyme-like domain-containing protein</fullName>
    </recommendedName>
</protein>
<evidence type="ECO:0000259" key="1">
    <source>
        <dbReference type="Pfam" id="PF03781"/>
    </source>
</evidence>
<dbReference type="SUPFAM" id="SSF56436">
    <property type="entry name" value="C-type lectin-like"/>
    <property type="match status" value="1"/>
</dbReference>
<accession>A0A1F5VVK1</accession>
<dbReference type="Gene3D" id="3.90.1580.10">
    <property type="entry name" value="paralog of FGE (formylglycine-generating enzyme)"/>
    <property type="match status" value="1"/>
</dbReference>
<evidence type="ECO:0000313" key="3">
    <source>
        <dbReference type="Proteomes" id="UP000178943"/>
    </source>
</evidence>
<dbReference type="Proteomes" id="UP000178943">
    <property type="component" value="Unassembled WGS sequence"/>
</dbReference>
<dbReference type="STRING" id="1817863.A2Y62_15795"/>
<dbReference type="InterPro" id="IPR042095">
    <property type="entry name" value="SUMF_sf"/>
</dbReference>
<feature type="domain" description="Sulfatase-modifying factor enzyme-like" evidence="1">
    <location>
        <begin position="71"/>
        <end position="333"/>
    </location>
</feature>
<proteinExistence type="predicted"/>
<organism evidence="2 3">
    <name type="scientific">Candidatus Fischerbacteria bacterium RBG_13_37_8</name>
    <dbReference type="NCBI Taxonomy" id="1817863"/>
    <lineage>
        <taxon>Bacteria</taxon>
        <taxon>Candidatus Fischeribacteriota</taxon>
    </lineage>
</organism>